<sequence>MIHFTVASSSETRSPDPIGRWPLKLVFTLPGLILLPLLVAAQGTGTNLFFTGFEASEGYDIRYTLVGQQGWLGMGTGGNGLVEDFFPGQGQQAYIGYWPPEHSNETETIVWRPLNFDPVSAGLPVVEFSVLMSIEDSSSTNGQYDNFQWQVYNHRTNRLFTLDFDNFYQDISYRLDGTNEWTTTQVRFTNGVPELLVVTMDFAANRWSATFGGRLIATNQPLTTTGALLTLGEIDVVWVYYDPARPGDNYLLFDNFRVVARPAVARPRLTLLERTERGHVWLRLQGQPGVRYVLEAAASPVAGSWLPLRTNASGDGILDFIDTSASNVPARFYRARVLP</sequence>
<protein>
    <submittedName>
        <fullName evidence="2">Uncharacterized protein</fullName>
    </submittedName>
</protein>
<dbReference type="Proteomes" id="UP000477311">
    <property type="component" value="Unassembled WGS sequence"/>
</dbReference>
<evidence type="ECO:0000313" key="3">
    <source>
        <dbReference type="Proteomes" id="UP000477311"/>
    </source>
</evidence>
<gene>
    <name evidence="2" type="ORF">G4L39_05815</name>
</gene>
<keyword evidence="1" id="KW-0812">Transmembrane</keyword>
<proteinExistence type="predicted"/>
<evidence type="ECO:0000256" key="1">
    <source>
        <dbReference type="SAM" id="Phobius"/>
    </source>
</evidence>
<keyword evidence="3" id="KW-1185">Reference proteome</keyword>
<accession>A0A6M1RVU7</accession>
<dbReference type="AlphaFoldDB" id="A0A6M1RVU7"/>
<reference evidence="2 3" key="1">
    <citation type="submission" date="2020-02" db="EMBL/GenBank/DDBJ databases">
        <title>Draft genome sequence of Limisphaera ngatamarikiensis NGM72.4T, a thermophilic Verrucomicrobia grouped in subdivision 3.</title>
        <authorList>
            <person name="Carere C.R."/>
            <person name="Steen J."/>
            <person name="Hugenholtz P."/>
            <person name="Stott M.B."/>
        </authorList>
    </citation>
    <scope>NUCLEOTIDE SEQUENCE [LARGE SCALE GENOMIC DNA]</scope>
    <source>
        <strain evidence="2 3">NGM72.4</strain>
    </source>
</reference>
<dbReference type="RefSeq" id="WP_165106636.1">
    <property type="nucleotide sequence ID" value="NZ_JAAKYA010000036.1"/>
</dbReference>
<keyword evidence="1" id="KW-0472">Membrane</keyword>
<evidence type="ECO:0000313" key="2">
    <source>
        <dbReference type="EMBL" id="NGO38912.1"/>
    </source>
</evidence>
<dbReference type="EMBL" id="JAAKYA010000036">
    <property type="protein sequence ID" value="NGO38912.1"/>
    <property type="molecule type" value="Genomic_DNA"/>
</dbReference>
<comment type="caution">
    <text evidence="2">The sequence shown here is derived from an EMBL/GenBank/DDBJ whole genome shotgun (WGS) entry which is preliminary data.</text>
</comment>
<organism evidence="2 3">
    <name type="scientific">Limisphaera ngatamarikiensis</name>
    <dbReference type="NCBI Taxonomy" id="1324935"/>
    <lineage>
        <taxon>Bacteria</taxon>
        <taxon>Pseudomonadati</taxon>
        <taxon>Verrucomicrobiota</taxon>
        <taxon>Verrucomicrobiia</taxon>
        <taxon>Limisphaerales</taxon>
        <taxon>Limisphaeraceae</taxon>
        <taxon>Limisphaera</taxon>
    </lineage>
</organism>
<keyword evidence="1" id="KW-1133">Transmembrane helix</keyword>
<name>A0A6M1RVU7_9BACT</name>
<feature type="transmembrane region" description="Helical" evidence="1">
    <location>
        <begin position="21"/>
        <end position="41"/>
    </location>
</feature>